<gene>
    <name evidence="2" type="ORF">BG011_004754</name>
</gene>
<keyword evidence="3" id="KW-1185">Reference proteome</keyword>
<organism evidence="2 3">
    <name type="scientific">Mortierella polycephala</name>
    <dbReference type="NCBI Taxonomy" id="41804"/>
    <lineage>
        <taxon>Eukaryota</taxon>
        <taxon>Fungi</taxon>
        <taxon>Fungi incertae sedis</taxon>
        <taxon>Mucoromycota</taxon>
        <taxon>Mortierellomycotina</taxon>
        <taxon>Mortierellomycetes</taxon>
        <taxon>Mortierellales</taxon>
        <taxon>Mortierellaceae</taxon>
        <taxon>Mortierella</taxon>
    </lineage>
</organism>
<feature type="compositionally biased region" description="Basic and acidic residues" evidence="1">
    <location>
        <begin position="19"/>
        <end position="33"/>
    </location>
</feature>
<dbReference type="AlphaFoldDB" id="A0A9P6Q0N4"/>
<feature type="region of interest" description="Disordered" evidence="1">
    <location>
        <begin position="87"/>
        <end position="122"/>
    </location>
</feature>
<feature type="compositionally biased region" description="Acidic residues" evidence="1">
    <location>
        <begin position="1"/>
        <end position="18"/>
    </location>
</feature>
<comment type="caution">
    <text evidence="2">The sequence shown here is derived from an EMBL/GenBank/DDBJ whole genome shotgun (WGS) entry which is preliminary data.</text>
</comment>
<evidence type="ECO:0000313" key="3">
    <source>
        <dbReference type="Proteomes" id="UP000726737"/>
    </source>
</evidence>
<name>A0A9P6Q0N4_9FUNG</name>
<dbReference type="Proteomes" id="UP000726737">
    <property type="component" value="Unassembled WGS sequence"/>
</dbReference>
<accession>A0A9P6Q0N4</accession>
<dbReference type="EMBL" id="JAAAJA010000317">
    <property type="protein sequence ID" value="KAG0256091.1"/>
    <property type="molecule type" value="Genomic_DNA"/>
</dbReference>
<evidence type="ECO:0000256" key="1">
    <source>
        <dbReference type="SAM" id="MobiDB-lite"/>
    </source>
</evidence>
<feature type="region of interest" description="Disordered" evidence="1">
    <location>
        <begin position="1"/>
        <end position="33"/>
    </location>
</feature>
<reference evidence="2" key="1">
    <citation type="journal article" date="2020" name="Fungal Divers.">
        <title>Resolving the Mortierellaceae phylogeny through synthesis of multi-gene phylogenetics and phylogenomics.</title>
        <authorList>
            <person name="Vandepol N."/>
            <person name="Liber J."/>
            <person name="Desiro A."/>
            <person name="Na H."/>
            <person name="Kennedy M."/>
            <person name="Barry K."/>
            <person name="Grigoriev I.V."/>
            <person name="Miller A.N."/>
            <person name="O'Donnell K."/>
            <person name="Stajich J.E."/>
            <person name="Bonito G."/>
        </authorList>
    </citation>
    <scope>NUCLEOTIDE SEQUENCE</scope>
    <source>
        <strain evidence="2">KOD948</strain>
    </source>
</reference>
<protein>
    <submittedName>
        <fullName evidence="2">Uncharacterized protein</fullName>
    </submittedName>
</protein>
<proteinExistence type="predicted"/>
<evidence type="ECO:0000313" key="2">
    <source>
        <dbReference type="EMBL" id="KAG0256091.1"/>
    </source>
</evidence>
<sequence>MNAAGEDVEAVLDADVEADVEKRAGEDGEDAKEHRALGIAAAAAVASDDGAGAGAGEVVVVQVIVVVLALKHTLALAHMNVLQGSHTRVQGHSHRHEDSSPAWKRPTLHRNSTLGLEPSLLR</sequence>